<evidence type="ECO:0000313" key="3">
    <source>
        <dbReference type="Proteomes" id="UP000076154"/>
    </source>
</evidence>
<keyword evidence="3" id="KW-1185">Reference proteome</keyword>
<dbReference type="Proteomes" id="UP000076154">
    <property type="component" value="Unassembled WGS sequence"/>
</dbReference>
<proteinExistence type="predicted"/>
<comment type="caution">
    <text evidence="2">The sequence shown here is derived from an EMBL/GenBank/DDBJ whole genome shotgun (WGS) entry which is preliminary data.</text>
</comment>
<dbReference type="EMBL" id="LUEZ02000012">
    <property type="protein sequence ID" value="RDB28172.1"/>
    <property type="molecule type" value="Genomic_DNA"/>
</dbReference>
<protein>
    <submittedName>
        <fullName evidence="2">Uncharacterized protein</fullName>
    </submittedName>
</protein>
<dbReference type="AlphaFoldDB" id="A0A369K3L6"/>
<evidence type="ECO:0000256" key="1">
    <source>
        <dbReference type="SAM" id="MobiDB-lite"/>
    </source>
</evidence>
<reference evidence="2" key="1">
    <citation type="submission" date="2018-04" db="EMBL/GenBank/DDBJ databases">
        <title>Whole genome sequencing of Hypsizygus marmoreus.</title>
        <authorList>
            <person name="Choi I.-G."/>
            <person name="Min B."/>
            <person name="Kim J.-G."/>
            <person name="Kim S."/>
            <person name="Oh Y.-L."/>
            <person name="Kong W.-S."/>
            <person name="Park H."/>
            <person name="Jeong J."/>
            <person name="Song E.-S."/>
        </authorList>
    </citation>
    <scope>NUCLEOTIDE SEQUENCE [LARGE SCALE GENOMIC DNA]</scope>
    <source>
        <strain evidence="2">51987-8</strain>
    </source>
</reference>
<feature type="region of interest" description="Disordered" evidence="1">
    <location>
        <begin position="28"/>
        <end position="94"/>
    </location>
</feature>
<dbReference type="InParanoid" id="A0A369K3L6"/>
<name>A0A369K3L6_HYPMA</name>
<evidence type="ECO:0000313" key="2">
    <source>
        <dbReference type="EMBL" id="RDB28172.1"/>
    </source>
</evidence>
<feature type="compositionally biased region" description="Polar residues" evidence="1">
    <location>
        <begin position="1"/>
        <end position="15"/>
    </location>
</feature>
<organism evidence="2 3">
    <name type="scientific">Hypsizygus marmoreus</name>
    <name type="common">White beech mushroom</name>
    <name type="synonym">Agaricus marmoreus</name>
    <dbReference type="NCBI Taxonomy" id="39966"/>
    <lineage>
        <taxon>Eukaryota</taxon>
        <taxon>Fungi</taxon>
        <taxon>Dikarya</taxon>
        <taxon>Basidiomycota</taxon>
        <taxon>Agaricomycotina</taxon>
        <taxon>Agaricomycetes</taxon>
        <taxon>Agaricomycetidae</taxon>
        <taxon>Agaricales</taxon>
        <taxon>Tricholomatineae</taxon>
        <taxon>Lyophyllaceae</taxon>
        <taxon>Hypsizygus</taxon>
    </lineage>
</organism>
<gene>
    <name evidence="2" type="ORF">Hypma_001536</name>
</gene>
<feature type="region of interest" description="Disordered" evidence="1">
    <location>
        <begin position="1"/>
        <end position="20"/>
    </location>
</feature>
<sequence length="94" mass="9822">MPLSPSSHAPRTIPSTIPPRAHLFSTLYIHGGNMRSPHPNSARPPPSPPPNCIHRNGDAGSRDLTSGLGHGSEANGFIGGPDGASRKGWRDGEV</sequence>
<feature type="compositionally biased region" description="Basic and acidic residues" evidence="1">
    <location>
        <begin position="84"/>
        <end position="94"/>
    </location>
</feature>
<accession>A0A369K3L6</accession>
<feature type="compositionally biased region" description="Pro residues" evidence="1">
    <location>
        <begin position="42"/>
        <end position="51"/>
    </location>
</feature>